<name>A0A511FHE3_9CELL</name>
<keyword evidence="4" id="KW-1185">Reference proteome</keyword>
<dbReference type="InterPro" id="IPR005175">
    <property type="entry name" value="PPC_dom"/>
</dbReference>
<dbReference type="Proteomes" id="UP000321723">
    <property type="component" value="Unassembled WGS sequence"/>
</dbReference>
<keyword evidence="3" id="KW-0238">DNA-binding</keyword>
<evidence type="ECO:0000259" key="1">
    <source>
        <dbReference type="PROSITE" id="PS51742"/>
    </source>
</evidence>
<proteinExistence type="predicted"/>
<feature type="domain" description="PPC" evidence="1">
    <location>
        <begin position="6"/>
        <end position="152"/>
    </location>
</feature>
<dbReference type="SUPFAM" id="SSF117856">
    <property type="entry name" value="AF0104/ALDC/Ptd012-like"/>
    <property type="match status" value="1"/>
</dbReference>
<gene>
    <name evidence="2" type="ORF">CHO01_23740</name>
    <name evidence="3" type="ORF">HNR08_002916</name>
</gene>
<evidence type="ECO:0000313" key="2">
    <source>
        <dbReference type="EMBL" id="GEL47258.1"/>
    </source>
</evidence>
<protein>
    <submittedName>
        <fullName evidence="3">Putative DNA-binding protein with PD1-like motif</fullName>
    </submittedName>
</protein>
<evidence type="ECO:0000313" key="5">
    <source>
        <dbReference type="Proteomes" id="UP000564629"/>
    </source>
</evidence>
<dbReference type="RefSeq" id="WP_146838196.1">
    <property type="nucleotide sequence ID" value="NZ_BJVQ01000033.1"/>
</dbReference>
<reference evidence="2 4" key="1">
    <citation type="submission" date="2019-07" db="EMBL/GenBank/DDBJ databases">
        <title>Whole genome shotgun sequence of Cellulomonas hominis NBRC 16055.</title>
        <authorList>
            <person name="Hosoyama A."/>
            <person name="Uohara A."/>
            <person name="Ohji S."/>
            <person name="Ichikawa N."/>
        </authorList>
    </citation>
    <scope>NUCLEOTIDE SEQUENCE [LARGE SCALE GENOMIC DNA]</scope>
    <source>
        <strain evidence="2 4">NBRC 16055</strain>
    </source>
</reference>
<sequence length="152" mass="15993">MQSSEVTTGRRVAVVLEPGDEVLASLAEACRAHGIRQGFVPVFSGAFRSVRFIAADTPVADQEPPLPQEVTVTYSEGIGSGTILWDAEAEVATPHVHLAVGVKNAAAAGFAGHLLGAEAHYTVEVLVEEVVAPAMLRVPDPRAWGIPTLRFA</sequence>
<dbReference type="PROSITE" id="PS51742">
    <property type="entry name" value="PPC"/>
    <property type="match status" value="1"/>
</dbReference>
<evidence type="ECO:0000313" key="4">
    <source>
        <dbReference type="Proteomes" id="UP000321723"/>
    </source>
</evidence>
<dbReference type="EMBL" id="JACHDN010000001">
    <property type="protein sequence ID" value="MBB5474180.1"/>
    <property type="molecule type" value="Genomic_DNA"/>
</dbReference>
<dbReference type="CDD" id="cd11378">
    <property type="entry name" value="DUF296"/>
    <property type="match status" value="1"/>
</dbReference>
<evidence type="ECO:0000313" key="3">
    <source>
        <dbReference type="EMBL" id="MBB5474180.1"/>
    </source>
</evidence>
<comment type="caution">
    <text evidence="2">The sequence shown here is derived from an EMBL/GenBank/DDBJ whole genome shotgun (WGS) entry which is preliminary data.</text>
</comment>
<dbReference type="Gene3D" id="3.30.1330.80">
    <property type="entry name" value="Hypothetical protein, similar to alpha- acetolactate decarboxylase, domain 2"/>
    <property type="match status" value="1"/>
</dbReference>
<reference evidence="3 5" key="2">
    <citation type="submission" date="2020-08" db="EMBL/GenBank/DDBJ databases">
        <title>Sequencing the genomes of 1000 actinobacteria strains.</title>
        <authorList>
            <person name="Klenk H.-P."/>
        </authorList>
    </citation>
    <scope>NUCLEOTIDE SEQUENCE [LARGE SCALE GENOMIC DNA]</scope>
    <source>
        <strain evidence="3 5">DSM 9581</strain>
    </source>
</reference>
<dbReference type="Proteomes" id="UP000564629">
    <property type="component" value="Unassembled WGS sequence"/>
</dbReference>
<dbReference type="GO" id="GO:0003677">
    <property type="term" value="F:DNA binding"/>
    <property type="evidence" value="ECO:0007669"/>
    <property type="project" value="UniProtKB-KW"/>
</dbReference>
<organism evidence="2 4">
    <name type="scientific">Cellulomonas hominis</name>
    <dbReference type="NCBI Taxonomy" id="156981"/>
    <lineage>
        <taxon>Bacteria</taxon>
        <taxon>Bacillati</taxon>
        <taxon>Actinomycetota</taxon>
        <taxon>Actinomycetes</taxon>
        <taxon>Micrococcales</taxon>
        <taxon>Cellulomonadaceae</taxon>
        <taxon>Cellulomonas</taxon>
    </lineage>
</organism>
<dbReference type="AlphaFoldDB" id="A0A511FHE3"/>
<dbReference type="Pfam" id="PF03479">
    <property type="entry name" value="PCC"/>
    <property type="match status" value="1"/>
</dbReference>
<dbReference type="EMBL" id="BJVQ01000033">
    <property type="protein sequence ID" value="GEL47258.1"/>
    <property type="molecule type" value="Genomic_DNA"/>
</dbReference>
<accession>A0A511FHE3</accession>
<dbReference type="OrthoDB" id="5067836at2"/>